<accession>A0A9P8QEB6</accession>
<protein>
    <submittedName>
        <fullName evidence="1">Uncharacterized protein</fullName>
    </submittedName>
</protein>
<keyword evidence="2" id="KW-1185">Reference proteome</keyword>
<comment type="caution">
    <text evidence="1">The sequence shown here is derived from an EMBL/GenBank/DDBJ whole genome shotgun (WGS) entry which is preliminary data.</text>
</comment>
<gene>
    <name evidence="1" type="ORF">WICPIJ_000225</name>
</gene>
<evidence type="ECO:0000313" key="2">
    <source>
        <dbReference type="Proteomes" id="UP000774326"/>
    </source>
</evidence>
<dbReference type="EMBL" id="JAEUBG010000154">
    <property type="protein sequence ID" value="KAH3688781.1"/>
    <property type="molecule type" value="Genomic_DNA"/>
</dbReference>
<evidence type="ECO:0000313" key="1">
    <source>
        <dbReference type="EMBL" id="KAH3688781.1"/>
    </source>
</evidence>
<reference evidence="1" key="1">
    <citation type="journal article" date="2021" name="Open Biol.">
        <title>Shared evolutionary footprints suggest mitochondrial oxidative damage underlies multiple complex I losses in fungi.</title>
        <authorList>
            <person name="Schikora-Tamarit M.A."/>
            <person name="Marcet-Houben M."/>
            <person name="Nosek J."/>
            <person name="Gabaldon T."/>
        </authorList>
    </citation>
    <scope>NUCLEOTIDE SEQUENCE</scope>
    <source>
        <strain evidence="1">CBS2887</strain>
    </source>
</reference>
<proteinExistence type="predicted"/>
<name>A0A9P8QEB6_WICPI</name>
<reference evidence="1" key="2">
    <citation type="submission" date="2021-01" db="EMBL/GenBank/DDBJ databases">
        <authorList>
            <person name="Schikora-Tamarit M.A."/>
        </authorList>
    </citation>
    <scope>NUCLEOTIDE SEQUENCE</scope>
    <source>
        <strain evidence="1">CBS2887</strain>
    </source>
</reference>
<sequence length="75" mass="8024">MISPAGVRRHRGVFVVRQLEQMLFVEAVGGSEWLFSVGWGVGSLEFVDGVCGSLGIITDSLFVGSSCSSDFEVIL</sequence>
<organism evidence="1 2">
    <name type="scientific">Wickerhamomyces pijperi</name>
    <name type="common">Yeast</name>
    <name type="synonym">Pichia pijperi</name>
    <dbReference type="NCBI Taxonomy" id="599730"/>
    <lineage>
        <taxon>Eukaryota</taxon>
        <taxon>Fungi</taxon>
        <taxon>Dikarya</taxon>
        <taxon>Ascomycota</taxon>
        <taxon>Saccharomycotina</taxon>
        <taxon>Saccharomycetes</taxon>
        <taxon>Phaffomycetales</taxon>
        <taxon>Wickerhamomycetaceae</taxon>
        <taxon>Wickerhamomyces</taxon>
    </lineage>
</organism>
<dbReference type="Proteomes" id="UP000774326">
    <property type="component" value="Unassembled WGS sequence"/>
</dbReference>
<dbReference type="AlphaFoldDB" id="A0A9P8QEB6"/>